<proteinExistence type="predicted"/>
<keyword evidence="3" id="KW-0472">Membrane</keyword>
<dbReference type="Proteomes" id="UP001487740">
    <property type="component" value="Unassembled WGS sequence"/>
</dbReference>
<gene>
    <name evidence="4" type="ORF">O3P69_010157</name>
</gene>
<feature type="region of interest" description="Disordered" evidence="2">
    <location>
        <begin position="142"/>
        <end position="167"/>
    </location>
</feature>
<comment type="caution">
    <text evidence="4">The sequence shown here is derived from an EMBL/GenBank/DDBJ whole genome shotgun (WGS) entry which is preliminary data.</text>
</comment>
<evidence type="ECO:0000256" key="1">
    <source>
        <dbReference type="SAM" id="Coils"/>
    </source>
</evidence>
<feature type="region of interest" description="Disordered" evidence="2">
    <location>
        <begin position="251"/>
        <end position="279"/>
    </location>
</feature>
<feature type="coiled-coil region" evidence="1">
    <location>
        <begin position="89"/>
        <end position="123"/>
    </location>
</feature>
<evidence type="ECO:0000313" key="4">
    <source>
        <dbReference type="EMBL" id="KAK8390274.1"/>
    </source>
</evidence>
<evidence type="ECO:0000256" key="2">
    <source>
        <dbReference type="SAM" id="MobiDB-lite"/>
    </source>
</evidence>
<keyword evidence="3" id="KW-1133">Transmembrane helix</keyword>
<keyword evidence="1" id="KW-0175">Coiled coil</keyword>
<sequence>MRSGSSFSSPRTGLQNWQLLVIALISTLFFLSVFIGCIYYVILTIIRRLRKTRPSGDPVPTESFVDKGASEKRRSLAGEGVLGVKQAKKHSFKRKSQRLERTRAQLRREMNVLRDKEEEEGEEGRRGASVVVEERKRVTSTVVEEGRRGTSTVVEEERRRATSMVVEERKRGTSMLVETDDDEVPSTSIRPLTKFILPLHYSNGHGYEDGAGGQRHNLRRTGSFGSWSLSSWEMEPLEAGLDWWPARRQFRRPAHQGESTKTIRPLLLDSAASDSEEDE</sequence>
<dbReference type="EMBL" id="JARAKH010000025">
    <property type="protein sequence ID" value="KAK8390274.1"/>
    <property type="molecule type" value="Genomic_DNA"/>
</dbReference>
<feature type="compositionally biased region" description="Basic and acidic residues" evidence="2">
    <location>
        <begin position="155"/>
        <end position="167"/>
    </location>
</feature>
<evidence type="ECO:0000256" key="3">
    <source>
        <dbReference type="SAM" id="Phobius"/>
    </source>
</evidence>
<name>A0AAW0TR69_SCYPA</name>
<accession>A0AAW0TR69</accession>
<reference evidence="4 5" key="1">
    <citation type="submission" date="2023-03" db="EMBL/GenBank/DDBJ databases">
        <title>High-quality genome of Scylla paramamosain provides insights in environmental adaptation.</title>
        <authorList>
            <person name="Zhang L."/>
        </authorList>
    </citation>
    <scope>NUCLEOTIDE SEQUENCE [LARGE SCALE GENOMIC DNA]</scope>
    <source>
        <strain evidence="4">LZ_2023a</strain>
        <tissue evidence="4">Muscle</tissue>
    </source>
</reference>
<keyword evidence="5" id="KW-1185">Reference proteome</keyword>
<protein>
    <submittedName>
        <fullName evidence="4">Uncharacterized protein</fullName>
    </submittedName>
</protein>
<organism evidence="4 5">
    <name type="scientific">Scylla paramamosain</name>
    <name type="common">Mud crab</name>
    <dbReference type="NCBI Taxonomy" id="85552"/>
    <lineage>
        <taxon>Eukaryota</taxon>
        <taxon>Metazoa</taxon>
        <taxon>Ecdysozoa</taxon>
        <taxon>Arthropoda</taxon>
        <taxon>Crustacea</taxon>
        <taxon>Multicrustacea</taxon>
        <taxon>Malacostraca</taxon>
        <taxon>Eumalacostraca</taxon>
        <taxon>Eucarida</taxon>
        <taxon>Decapoda</taxon>
        <taxon>Pleocyemata</taxon>
        <taxon>Brachyura</taxon>
        <taxon>Eubrachyura</taxon>
        <taxon>Portunoidea</taxon>
        <taxon>Portunidae</taxon>
        <taxon>Portuninae</taxon>
        <taxon>Scylla</taxon>
    </lineage>
</organism>
<feature type="region of interest" description="Disordered" evidence="2">
    <location>
        <begin position="52"/>
        <end position="71"/>
    </location>
</feature>
<dbReference type="AlphaFoldDB" id="A0AAW0TR69"/>
<evidence type="ECO:0000313" key="5">
    <source>
        <dbReference type="Proteomes" id="UP001487740"/>
    </source>
</evidence>
<feature type="transmembrane region" description="Helical" evidence="3">
    <location>
        <begin position="20"/>
        <end position="43"/>
    </location>
</feature>
<keyword evidence="3" id="KW-0812">Transmembrane</keyword>